<dbReference type="Gene3D" id="2.60.120.10">
    <property type="entry name" value="Jelly Rolls"/>
    <property type="match status" value="1"/>
</dbReference>
<dbReference type="EMBL" id="WNXQ01000003">
    <property type="protein sequence ID" value="MWB77785.1"/>
    <property type="molecule type" value="Genomic_DNA"/>
</dbReference>
<gene>
    <name evidence="3" type="ORF">GLS40_07100</name>
</gene>
<dbReference type="InterPro" id="IPR010982">
    <property type="entry name" value="Lambda_DNA-bd_dom_sf"/>
</dbReference>
<keyword evidence="1" id="KW-0238">DNA-binding</keyword>
<dbReference type="CDD" id="cd00093">
    <property type="entry name" value="HTH_XRE"/>
    <property type="match status" value="1"/>
</dbReference>
<dbReference type="InterPro" id="IPR013096">
    <property type="entry name" value="Cupin_2"/>
</dbReference>
<dbReference type="Proteomes" id="UP000443843">
    <property type="component" value="Unassembled WGS sequence"/>
</dbReference>
<dbReference type="PANTHER" id="PTHR46797:SF20">
    <property type="entry name" value="BLR4304 PROTEIN"/>
    <property type="match status" value="1"/>
</dbReference>
<dbReference type="InterPro" id="IPR001387">
    <property type="entry name" value="Cro/C1-type_HTH"/>
</dbReference>
<protein>
    <submittedName>
        <fullName evidence="3">Cupin domain-containing protein</fullName>
    </submittedName>
</protein>
<dbReference type="PANTHER" id="PTHR46797">
    <property type="entry name" value="HTH-TYPE TRANSCRIPTIONAL REGULATOR"/>
    <property type="match status" value="1"/>
</dbReference>
<dbReference type="AlphaFoldDB" id="A0A844W3Z3"/>
<comment type="caution">
    <text evidence="3">The sequence shown here is derived from an EMBL/GenBank/DDBJ whole genome shotgun (WGS) entry which is preliminary data.</text>
</comment>
<dbReference type="PROSITE" id="PS50943">
    <property type="entry name" value="HTH_CROC1"/>
    <property type="match status" value="1"/>
</dbReference>
<feature type="domain" description="HTH cro/C1-type" evidence="2">
    <location>
        <begin position="17"/>
        <end position="70"/>
    </location>
</feature>
<keyword evidence="4" id="KW-1185">Reference proteome</keyword>
<dbReference type="SUPFAM" id="SSF47413">
    <property type="entry name" value="lambda repressor-like DNA-binding domains"/>
    <property type="match status" value="1"/>
</dbReference>
<evidence type="ECO:0000313" key="4">
    <source>
        <dbReference type="Proteomes" id="UP000443843"/>
    </source>
</evidence>
<sequence length="203" mass="22046">MAMNSDDLQPETIGPALLAFRGAKGLTLQDVSQSTGISVPTLSKIENCKVTPSVRSFVSLLQFLGSASASGTSSTARRAITRDGEAIRYETTNHIFDIHAADLLDKAMHPIVAEIVQHDVPPIDDWISHEGDEFIYVLAGRVTVYLADYRPYSLGKGESTYFDSGMKHIVISESDDHAQVLAISTSSANSLRLGPEKSAPRRR</sequence>
<dbReference type="InterPro" id="IPR011051">
    <property type="entry name" value="RmlC_Cupin_sf"/>
</dbReference>
<dbReference type="Gene3D" id="1.10.260.40">
    <property type="entry name" value="lambda repressor-like DNA-binding domains"/>
    <property type="match status" value="1"/>
</dbReference>
<dbReference type="Pfam" id="PF01381">
    <property type="entry name" value="HTH_3"/>
    <property type="match status" value="1"/>
</dbReference>
<dbReference type="SMART" id="SM00530">
    <property type="entry name" value="HTH_XRE"/>
    <property type="match status" value="1"/>
</dbReference>
<dbReference type="GO" id="GO:0003677">
    <property type="term" value="F:DNA binding"/>
    <property type="evidence" value="ECO:0007669"/>
    <property type="project" value="UniProtKB-KW"/>
</dbReference>
<dbReference type="GO" id="GO:0003700">
    <property type="term" value="F:DNA-binding transcription factor activity"/>
    <property type="evidence" value="ECO:0007669"/>
    <property type="project" value="TreeGrafter"/>
</dbReference>
<dbReference type="SUPFAM" id="SSF51182">
    <property type="entry name" value="RmlC-like cupins"/>
    <property type="match status" value="1"/>
</dbReference>
<dbReference type="CDD" id="cd02209">
    <property type="entry name" value="cupin_XRE_C"/>
    <property type="match status" value="1"/>
</dbReference>
<organism evidence="3 4">
    <name type="scientific">Pseudooceanicola pacificus</name>
    <dbReference type="NCBI Taxonomy" id="2676438"/>
    <lineage>
        <taxon>Bacteria</taxon>
        <taxon>Pseudomonadati</taxon>
        <taxon>Pseudomonadota</taxon>
        <taxon>Alphaproteobacteria</taxon>
        <taxon>Rhodobacterales</taxon>
        <taxon>Paracoccaceae</taxon>
        <taxon>Pseudooceanicola</taxon>
    </lineage>
</organism>
<dbReference type="InterPro" id="IPR014710">
    <property type="entry name" value="RmlC-like_jellyroll"/>
</dbReference>
<evidence type="ECO:0000313" key="3">
    <source>
        <dbReference type="EMBL" id="MWB77785.1"/>
    </source>
</evidence>
<evidence type="ECO:0000259" key="2">
    <source>
        <dbReference type="PROSITE" id="PS50943"/>
    </source>
</evidence>
<accession>A0A844W3Z3</accession>
<reference evidence="3 4" key="1">
    <citation type="submission" date="2019-11" db="EMBL/GenBank/DDBJ databases">
        <title>Pseudooceanicola pacifica sp. nov., isolated from deep-sea sediment of the Pacific Ocean.</title>
        <authorList>
            <person name="Lyu L."/>
        </authorList>
    </citation>
    <scope>NUCLEOTIDE SEQUENCE [LARGE SCALE GENOMIC DNA]</scope>
    <source>
        <strain evidence="3 4">216_PA32_1</strain>
    </source>
</reference>
<dbReference type="GO" id="GO:0005829">
    <property type="term" value="C:cytosol"/>
    <property type="evidence" value="ECO:0007669"/>
    <property type="project" value="TreeGrafter"/>
</dbReference>
<evidence type="ECO:0000256" key="1">
    <source>
        <dbReference type="ARBA" id="ARBA00023125"/>
    </source>
</evidence>
<proteinExistence type="predicted"/>
<name>A0A844W3Z3_9RHOB</name>
<dbReference type="Pfam" id="PF07883">
    <property type="entry name" value="Cupin_2"/>
    <property type="match status" value="1"/>
</dbReference>
<dbReference type="InterPro" id="IPR050807">
    <property type="entry name" value="TransReg_Diox_bact_type"/>
</dbReference>